<name>A0A813G438_POLGL</name>
<protein>
    <recommendedName>
        <fullName evidence="4">ATP-grasp domain-containing protein</fullName>
    </recommendedName>
</protein>
<dbReference type="AlphaFoldDB" id="A0A813G438"/>
<accession>A0A813G438</accession>
<dbReference type="OMA" id="MKACERA"/>
<keyword evidence="3" id="KW-1185">Reference proteome</keyword>
<dbReference type="EMBL" id="CAJNNV010027188">
    <property type="protein sequence ID" value="CAE8619634.1"/>
    <property type="molecule type" value="Genomic_DNA"/>
</dbReference>
<dbReference type="EMBL" id="CAJNNW010010753">
    <property type="protein sequence ID" value="CAE8652417.1"/>
    <property type="molecule type" value="Genomic_DNA"/>
</dbReference>
<organism evidence="1 3">
    <name type="scientific">Polarella glacialis</name>
    <name type="common">Dinoflagellate</name>
    <dbReference type="NCBI Taxonomy" id="89957"/>
    <lineage>
        <taxon>Eukaryota</taxon>
        <taxon>Sar</taxon>
        <taxon>Alveolata</taxon>
        <taxon>Dinophyceae</taxon>
        <taxon>Suessiales</taxon>
        <taxon>Suessiaceae</taxon>
        <taxon>Polarella</taxon>
    </lineage>
</organism>
<evidence type="ECO:0000313" key="1">
    <source>
        <dbReference type="EMBL" id="CAE8619634.1"/>
    </source>
</evidence>
<comment type="caution">
    <text evidence="1">The sequence shown here is derived from an EMBL/GenBank/DDBJ whole genome shotgun (WGS) entry which is preliminary data.</text>
</comment>
<evidence type="ECO:0008006" key="4">
    <source>
        <dbReference type="Google" id="ProtNLM"/>
    </source>
</evidence>
<gene>
    <name evidence="1" type="ORF">PGLA1383_LOCUS37216</name>
    <name evidence="2" type="ORF">PGLA2088_LOCUS9689</name>
</gene>
<sequence>MVAKKTAMKKPVMKAKKVTAMTKKFAKAKVSKVSAGGKGFKIKIGILTGKNFDPIPVGTQDPKYPDKFKFKNNREGWGGQFHIDVSVGLKMAALHPDLFEIDLMTGKDITQARLKKNHVNMNFWYDVGVAMLQKDKKHTKEVMAAHKNPDCRMWPSWEYYDWVLYKPNYMKQCIKAGIPMIDTIFIEDGFDPKNVLKQVQAKKWDKFFVKPAHYTFFGAGAIHGKTQDFIDNPSLLANYAKENKSMKAFLVQPYTLKPNGKVFDEVRNFFIDGEWAYSVYTDGTDYEGVYEQPPGAVKDACKEIACRCYKEVLKAAKWQGKPIKTLMNRIDVGVVPDKSKPKGFRVFINEIELEMTTWLARYVPFNLCDRMGEAATKKARELLTGLLKSGRKVPDAAKVKQVLEVLEERLGPL</sequence>
<evidence type="ECO:0000313" key="3">
    <source>
        <dbReference type="Proteomes" id="UP000654075"/>
    </source>
</evidence>
<reference evidence="1" key="1">
    <citation type="submission" date="2021-02" db="EMBL/GenBank/DDBJ databases">
        <authorList>
            <person name="Dougan E. K."/>
            <person name="Rhodes N."/>
            <person name="Thang M."/>
            <person name="Chan C."/>
        </authorList>
    </citation>
    <scope>NUCLEOTIDE SEQUENCE</scope>
</reference>
<dbReference type="OrthoDB" id="409365at2759"/>
<dbReference type="Proteomes" id="UP000654075">
    <property type="component" value="Unassembled WGS sequence"/>
</dbReference>
<proteinExistence type="predicted"/>
<evidence type="ECO:0000313" key="2">
    <source>
        <dbReference type="EMBL" id="CAE8652417.1"/>
    </source>
</evidence>
<dbReference type="Proteomes" id="UP000626109">
    <property type="component" value="Unassembled WGS sequence"/>
</dbReference>